<protein>
    <submittedName>
        <fullName evidence="1">DUF5682 family protein</fullName>
    </submittedName>
</protein>
<gene>
    <name evidence="1" type="ORF">WKI47_17475</name>
</gene>
<accession>A0ACC6PFL4</accession>
<keyword evidence="2" id="KW-1185">Reference proteome</keyword>
<evidence type="ECO:0000313" key="2">
    <source>
        <dbReference type="Proteomes" id="UP001380953"/>
    </source>
</evidence>
<comment type="caution">
    <text evidence="1">The sequence shown here is derived from an EMBL/GenBank/DDBJ whole genome shotgun (WGS) entry which is preliminary data.</text>
</comment>
<organism evidence="1 2">
    <name type="scientific">Saccharibacillus sacchari</name>
    <dbReference type="NCBI Taxonomy" id="456493"/>
    <lineage>
        <taxon>Bacteria</taxon>
        <taxon>Bacillati</taxon>
        <taxon>Bacillota</taxon>
        <taxon>Bacilli</taxon>
        <taxon>Bacillales</taxon>
        <taxon>Paenibacillaceae</taxon>
        <taxon>Saccharibacillus</taxon>
    </lineage>
</organism>
<name>A0ACC6PFL4_9BACL</name>
<dbReference type="EMBL" id="JBBKAR010000045">
    <property type="protein sequence ID" value="MEJ8305702.1"/>
    <property type="molecule type" value="Genomic_DNA"/>
</dbReference>
<proteinExistence type="predicted"/>
<reference evidence="1" key="1">
    <citation type="submission" date="2024-03" db="EMBL/GenBank/DDBJ databases">
        <title>Whole genome sequecning of epiphytes from Marcgravia umbellata leaves.</title>
        <authorList>
            <person name="Kumar G."/>
            <person name="Savka M.A."/>
        </authorList>
    </citation>
    <scope>NUCLEOTIDE SEQUENCE</scope>
    <source>
        <strain evidence="1">RIT_BL5</strain>
    </source>
</reference>
<evidence type="ECO:0000313" key="1">
    <source>
        <dbReference type="EMBL" id="MEJ8305702.1"/>
    </source>
</evidence>
<sequence>MKTAADVKVSVFGVRHLSPGGARHLLQYLDQVRPTAVLIEGPSDATSMIRDLVHPSTVPPVAVLAFTDEMPVRTALWPFAIYSPELQAMRWAAKNKALCEMIDLPSGSALALQDLRRRTEEKKDVRKAVPDTEAELEPETQANPDVGNDAAEQVKIASDPSGDVSNPLPGGLPASEESSPIDPEGVEELEAEAAGLSIYERIAELADEHNYDTYWERHYEHNENPGTYRDSILAFSAEMRSLGEDRERSNQPEEHAYNHVREAYMQRQILKAIEAGHDPSKIVVVCGAYHAAALEYPVQGAMNDEELAAMPSRSSKLTLMPYSYYRLSSLSGYGAGNNAPHYFQMMWEAMESGHPEDLPRVYLSTAARALRASGTHRSTAEVIEAVRMAEGLASLHGGSAPTLLELRDAAQTLLGRGELSVVAEALARVDVGTEIGSLAEGVSQTPLQDDLNRELKRLKLTKYKTAVATDLSLDLRENRRVSSQEAAFLDLNRSFLFHRLELLDIPFVRSRPTNADRAVWAEDWIIQWTPEAEIRVVESTLLGETIEIACAHRLREKLEACTSIPEASALIGVSVRCGMTAQMEDGRRVLQALAADSRDVAQISGAASRLSGIIAYGDIRRADTAPLVPLLEQLFFRGCLYLSDAANCNDEAAYGMVSAISELNKIAQEHDDTVDVPLWTQELNVLSERDDRNPKLSGFACALLLERGEMDAEQCAAEVSRRLSPGIPSDLGAGWFEGLSMRNRYALLSRMSLWVQLNDYINSLGDEEFKRALVFLRRAFSSFSAHEKTMIAETLGELWGVNAEQAAEILTGELKEEEDKMLDELNDFDFGDF</sequence>
<dbReference type="Proteomes" id="UP001380953">
    <property type="component" value="Unassembled WGS sequence"/>
</dbReference>